<sequence>MKILFVSYFFPPYAHATAVERTVLIIRHLYEMGHEIRVITARNYTFFQRDPSYLKYIPEGIKVARPSALEPSTLFARSGASSGTSKRLFRNFLWPDSRVFWLANALPSGIRFVRSFKPDIVVSIAPPYTDLLLGYLIGKRFHIPHVVDLLDPWSEDLYGMYPRWWQKELTFFFEEIILKSARGVVVATYPMKWRLLERYKFLRPEKVENITFGIIKENAEKIGGIDYSLPFTVLYLGTLQGGHKNPSGFIRAFAKFLKLHTDARLKIAGNVEGEVRNFIEENLPKEKVEFLGYIKNEDVYKIVNGAHVLWLLISRAPWFELVMPAKTISYLGFLRPILATVPEGWTAEFLRKMGVTVVDNENEAGILEALETLYHDYENRDLKLPKRELIGEFEYSKIAQKYEKFLKTAL</sequence>
<protein>
    <submittedName>
        <fullName evidence="4">Glycosyltransferase</fullName>
    </submittedName>
</protein>
<evidence type="ECO:0000256" key="1">
    <source>
        <dbReference type="ARBA" id="ARBA00022679"/>
    </source>
</evidence>
<dbReference type="AlphaFoldDB" id="A0A7V3NUT8"/>
<dbReference type="InterPro" id="IPR028098">
    <property type="entry name" value="Glyco_trans_4-like_N"/>
</dbReference>
<dbReference type="GO" id="GO:0016757">
    <property type="term" value="F:glycosyltransferase activity"/>
    <property type="evidence" value="ECO:0007669"/>
    <property type="project" value="TreeGrafter"/>
</dbReference>
<organism evidence="4">
    <name type="scientific">candidate division WOR-3 bacterium</name>
    <dbReference type="NCBI Taxonomy" id="2052148"/>
    <lineage>
        <taxon>Bacteria</taxon>
        <taxon>Bacteria division WOR-3</taxon>
    </lineage>
</organism>
<dbReference type="EMBL" id="DTGD01000242">
    <property type="protein sequence ID" value="HGB36522.1"/>
    <property type="molecule type" value="Genomic_DNA"/>
</dbReference>
<dbReference type="SUPFAM" id="SSF53756">
    <property type="entry name" value="UDP-Glycosyltransferase/glycogen phosphorylase"/>
    <property type="match status" value="1"/>
</dbReference>
<evidence type="ECO:0000259" key="3">
    <source>
        <dbReference type="Pfam" id="PF13579"/>
    </source>
</evidence>
<gene>
    <name evidence="4" type="ORF">ENV38_06440</name>
</gene>
<proteinExistence type="predicted"/>
<reference evidence="4" key="1">
    <citation type="journal article" date="2020" name="mSystems">
        <title>Genome- and Community-Level Interaction Insights into Carbon Utilization and Element Cycling Functions of Hydrothermarchaeota in Hydrothermal Sediment.</title>
        <authorList>
            <person name="Zhou Z."/>
            <person name="Liu Y."/>
            <person name="Xu W."/>
            <person name="Pan J."/>
            <person name="Luo Z.H."/>
            <person name="Li M."/>
        </authorList>
    </citation>
    <scope>NUCLEOTIDE SEQUENCE [LARGE SCALE GENOMIC DNA]</scope>
    <source>
        <strain evidence="4">SpSt-754</strain>
    </source>
</reference>
<feature type="domain" description="Glycosyl transferase family 1" evidence="2">
    <location>
        <begin position="231"/>
        <end position="379"/>
    </location>
</feature>
<comment type="caution">
    <text evidence="4">The sequence shown here is derived from an EMBL/GenBank/DDBJ whole genome shotgun (WGS) entry which is preliminary data.</text>
</comment>
<dbReference type="InterPro" id="IPR001296">
    <property type="entry name" value="Glyco_trans_1"/>
</dbReference>
<keyword evidence="1 4" id="KW-0808">Transferase</keyword>
<evidence type="ECO:0000259" key="2">
    <source>
        <dbReference type="Pfam" id="PF00534"/>
    </source>
</evidence>
<dbReference type="GO" id="GO:0009103">
    <property type="term" value="P:lipopolysaccharide biosynthetic process"/>
    <property type="evidence" value="ECO:0007669"/>
    <property type="project" value="TreeGrafter"/>
</dbReference>
<feature type="domain" description="Glycosyltransferase subfamily 4-like N-terminal" evidence="3">
    <location>
        <begin position="21"/>
        <end position="208"/>
    </location>
</feature>
<dbReference type="PANTHER" id="PTHR46401">
    <property type="entry name" value="GLYCOSYLTRANSFERASE WBBK-RELATED"/>
    <property type="match status" value="1"/>
</dbReference>
<dbReference type="PANTHER" id="PTHR46401:SF2">
    <property type="entry name" value="GLYCOSYLTRANSFERASE WBBK-RELATED"/>
    <property type="match status" value="1"/>
</dbReference>
<name>A0A7V3NUT8_UNCW3</name>
<dbReference type="Pfam" id="PF13579">
    <property type="entry name" value="Glyco_trans_4_4"/>
    <property type="match status" value="1"/>
</dbReference>
<dbReference type="Gene3D" id="3.40.50.2000">
    <property type="entry name" value="Glycogen Phosphorylase B"/>
    <property type="match status" value="2"/>
</dbReference>
<evidence type="ECO:0000313" key="4">
    <source>
        <dbReference type="EMBL" id="HGB36522.1"/>
    </source>
</evidence>
<dbReference type="Pfam" id="PF00534">
    <property type="entry name" value="Glycos_transf_1"/>
    <property type="match status" value="1"/>
</dbReference>
<accession>A0A7V3NUT8</accession>